<dbReference type="RefSeq" id="XP_056841956.1">
    <property type="nucleotide sequence ID" value="XM_056985976.1"/>
</dbReference>
<keyword evidence="4" id="KW-0509">mRNA transport</keyword>
<dbReference type="Pfam" id="PF18787">
    <property type="entry name" value="CRM1_repeat_3"/>
    <property type="match status" value="1"/>
</dbReference>
<dbReference type="GO" id="GO:0005737">
    <property type="term" value="C:cytoplasm"/>
    <property type="evidence" value="ECO:0007669"/>
    <property type="project" value="TreeGrafter"/>
</dbReference>
<evidence type="ECO:0000256" key="1">
    <source>
        <dbReference type="ARBA" id="ARBA00004123"/>
    </source>
</evidence>
<dbReference type="Pfam" id="PF18784">
    <property type="entry name" value="CRM1_repeat_2"/>
    <property type="match status" value="1"/>
</dbReference>
<dbReference type="Proteomes" id="UP000504610">
    <property type="component" value="Chromosome 5"/>
</dbReference>
<evidence type="ECO:0000256" key="7">
    <source>
        <dbReference type="ARBA" id="ARBA00073514"/>
    </source>
</evidence>
<dbReference type="GO" id="GO:0005634">
    <property type="term" value="C:nucleus"/>
    <property type="evidence" value="ECO:0007669"/>
    <property type="project" value="UniProtKB-SubCell"/>
</dbReference>
<reference evidence="10" key="2">
    <citation type="submission" date="2025-08" db="UniProtKB">
        <authorList>
            <consortium name="RefSeq"/>
        </authorList>
    </citation>
    <scope>IDENTIFICATION</scope>
    <source>
        <tissue evidence="10">Leaf</tissue>
    </source>
</reference>
<evidence type="ECO:0000256" key="3">
    <source>
        <dbReference type="ARBA" id="ARBA00022448"/>
    </source>
</evidence>
<evidence type="ECO:0000256" key="6">
    <source>
        <dbReference type="ARBA" id="ARBA00023242"/>
    </source>
</evidence>
<protein>
    <recommendedName>
        <fullName evidence="7">Exportin-1</fullName>
    </recommendedName>
</protein>
<dbReference type="InterPro" id="IPR014877">
    <property type="entry name" value="XPO1_C_dom"/>
</dbReference>
<dbReference type="Pfam" id="PF08767">
    <property type="entry name" value="CRM1_C"/>
    <property type="match status" value="1"/>
</dbReference>
<evidence type="ECO:0000256" key="4">
    <source>
        <dbReference type="ARBA" id="ARBA00022816"/>
    </source>
</evidence>
<dbReference type="InterPro" id="IPR040485">
    <property type="entry name" value="XPO1_repeat_3"/>
</dbReference>
<sequence length="646" mass="75207">MVYFPPTVDRIEPEVTTTKILYSDQISKLRGLMIARMAKPEEVLIVEDENGNIVRETIKDSDVLFQYRIMRETLICLTRFDRDDTERQMFRKLSQQINREEWTWNNLNTLCWAIGSISGSMDVKHEEEFVMRVIRALLSFCEIMTGNDNKAVIASNVMYVFGQYSRFLKGNWEYLVVVVKKLFDFMHSTHPGVKDMACDTLLKIVRKCKHIFLVVQVRDHDEEPFISDILASLKTIIRDLEPNQMHTFYESLACIIQAESDPHKMGEYIQRLMALPNQRWVEIIREACRNADFLKDPDVIRDVLTILETSTRVATSLGTHFFSQMSLIFLDMLNIYKMYSELVSIYIGDSVMYASKISVVKLLRSVTREILKLIKTLIDKDETESQIGKKFVPLMMDVVLGGYARNVPDARESEVLSLFATIIKQYKVAMQNDVPHIFEFVFHCTLEMITKNFEDYPEHRLKFFSLLRAIAAYCFHTLLQLSSEELKLLMDSVIWAFRHTEKNIAGTGLKLLLVLMKKFQKSDFSNQFYRTYFMQIEQEIIAVLTDTFHKPEFELHVLVLQHLFSLVESGSLTEPLWDASTAPYQYPNNAAFVCEYTIKLLSSSFPNISVSEVTQSAKELYRLRSHPDIFKNHLRDFLIQSKEFSA</sequence>
<comment type="similarity">
    <text evidence="2">Belongs to the exportin family.</text>
</comment>
<reference evidence="9" key="1">
    <citation type="journal article" date="2019" name="Database">
        <title>The radish genome database (RadishGD): an integrated information resource for radish genomics.</title>
        <authorList>
            <person name="Yu H.J."/>
            <person name="Baek S."/>
            <person name="Lee Y.J."/>
            <person name="Cho A."/>
            <person name="Mun J.H."/>
        </authorList>
    </citation>
    <scope>NUCLEOTIDE SEQUENCE [LARGE SCALE GENOMIC DNA]</scope>
    <source>
        <strain evidence="9">cv. WK10039</strain>
    </source>
</reference>
<keyword evidence="6" id="KW-0539">Nucleus</keyword>
<organism evidence="9 10">
    <name type="scientific">Raphanus sativus</name>
    <name type="common">Radish</name>
    <name type="synonym">Raphanus raphanistrum var. sativus</name>
    <dbReference type="NCBI Taxonomy" id="3726"/>
    <lineage>
        <taxon>Eukaryota</taxon>
        <taxon>Viridiplantae</taxon>
        <taxon>Streptophyta</taxon>
        <taxon>Embryophyta</taxon>
        <taxon>Tracheophyta</taxon>
        <taxon>Spermatophyta</taxon>
        <taxon>Magnoliopsida</taxon>
        <taxon>eudicotyledons</taxon>
        <taxon>Gunneridae</taxon>
        <taxon>Pentapetalae</taxon>
        <taxon>rosids</taxon>
        <taxon>malvids</taxon>
        <taxon>Brassicales</taxon>
        <taxon>Brassicaceae</taxon>
        <taxon>Brassiceae</taxon>
        <taxon>Raphanus</taxon>
    </lineage>
</organism>
<evidence type="ECO:0000313" key="10">
    <source>
        <dbReference type="RefSeq" id="XP_056841956.1"/>
    </source>
</evidence>
<keyword evidence="3" id="KW-0813">Transport</keyword>
<dbReference type="KEGG" id="rsz:108857876"/>
<evidence type="ECO:0000256" key="5">
    <source>
        <dbReference type="ARBA" id="ARBA00022927"/>
    </source>
</evidence>
<dbReference type="GO" id="GO:0005049">
    <property type="term" value="F:nuclear export signal receptor activity"/>
    <property type="evidence" value="ECO:0007669"/>
    <property type="project" value="InterPro"/>
</dbReference>
<dbReference type="FunFam" id="1.25.10.10:FF:001255">
    <property type="entry name" value="Exportin 1"/>
    <property type="match status" value="1"/>
</dbReference>
<evidence type="ECO:0000259" key="8">
    <source>
        <dbReference type="SMART" id="SM01102"/>
    </source>
</evidence>
<keyword evidence="5" id="KW-0653">Protein transport</keyword>
<evidence type="ECO:0000256" key="2">
    <source>
        <dbReference type="ARBA" id="ARBA00009466"/>
    </source>
</evidence>
<keyword evidence="9" id="KW-1185">Reference proteome</keyword>
<dbReference type="PANTHER" id="PTHR11223">
    <property type="entry name" value="EXPORTIN 1/5"/>
    <property type="match status" value="1"/>
</dbReference>
<dbReference type="InterPro" id="IPR011989">
    <property type="entry name" value="ARM-like"/>
</dbReference>
<dbReference type="SMART" id="SM01102">
    <property type="entry name" value="CRM1_C"/>
    <property type="match status" value="1"/>
</dbReference>
<dbReference type="InterPro" id="IPR016024">
    <property type="entry name" value="ARM-type_fold"/>
</dbReference>
<feature type="domain" description="Exportin-1 C-terminal" evidence="8">
    <location>
        <begin position="324"/>
        <end position="646"/>
    </location>
</feature>
<dbReference type="Gene3D" id="1.25.10.10">
    <property type="entry name" value="Leucine-rich Repeat Variant"/>
    <property type="match status" value="2"/>
</dbReference>
<dbReference type="InterPro" id="IPR045065">
    <property type="entry name" value="XPO1/5"/>
</dbReference>
<accession>A0A9W3BS03</accession>
<dbReference type="GO" id="GO:0000055">
    <property type="term" value="P:ribosomal large subunit export from nucleus"/>
    <property type="evidence" value="ECO:0007669"/>
    <property type="project" value="TreeGrafter"/>
</dbReference>
<dbReference type="SUPFAM" id="SSF48371">
    <property type="entry name" value="ARM repeat"/>
    <property type="match status" value="2"/>
</dbReference>
<gene>
    <name evidence="10" type="primary">LOC108857876</name>
</gene>
<dbReference type="GO" id="GO:0000056">
    <property type="term" value="P:ribosomal small subunit export from nucleus"/>
    <property type="evidence" value="ECO:0007669"/>
    <property type="project" value="TreeGrafter"/>
</dbReference>
<dbReference type="PANTHER" id="PTHR11223:SF12">
    <property type="entry name" value="IMPORTIN N-TERMINAL DOMAIN-CONTAINING PROTEIN"/>
    <property type="match status" value="1"/>
</dbReference>
<dbReference type="GeneID" id="108857876"/>
<dbReference type="GO" id="GO:0051028">
    <property type="term" value="P:mRNA transport"/>
    <property type="evidence" value="ECO:0007669"/>
    <property type="project" value="UniProtKB-KW"/>
</dbReference>
<comment type="subcellular location">
    <subcellularLocation>
        <location evidence="1">Nucleus</location>
    </subcellularLocation>
</comment>
<dbReference type="InterPro" id="IPR041235">
    <property type="entry name" value="Exp1_repeat_2"/>
</dbReference>
<name>A0A9W3BS03_RAPSA</name>
<dbReference type="OrthoDB" id="27218at2759"/>
<dbReference type="AlphaFoldDB" id="A0A9W3BS03"/>
<proteinExistence type="inferred from homology"/>
<dbReference type="GO" id="GO:0006611">
    <property type="term" value="P:protein export from nucleus"/>
    <property type="evidence" value="ECO:0007669"/>
    <property type="project" value="InterPro"/>
</dbReference>
<evidence type="ECO:0000313" key="9">
    <source>
        <dbReference type="Proteomes" id="UP000504610"/>
    </source>
</evidence>